<dbReference type="EMBL" id="DLUG01000203">
    <property type="protein sequence ID" value="DAB35877.1"/>
    <property type="molecule type" value="Genomic_DNA"/>
</dbReference>
<feature type="region of interest" description="Disordered" evidence="1">
    <location>
        <begin position="120"/>
        <end position="151"/>
    </location>
</feature>
<evidence type="ECO:0000313" key="2">
    <source>
        <dbReference type="EMBL" id="DAB35877.1"/>
    </source>
</evidence>
<evidence type="ECO:0000256" key="1">
    <source>
        <dbReference type="SAM" id="MobiDB-lite"/>
    </source>
</evidence>
<evidence type="ECO:0000313" key="3">
    <source>
        <dbReference type="Proteomes" id="UP000231638"/>
    </source>
</evidence>
<dbReference type="Proteomes" id="UP000231638">
    <property type="component" value="Unassembled WGS sequence"/>
</dbReference>
<comment type="caution">
    <text evidence="2">The sequence shown here is derived from an EMBL/GenBank/DDBJ whole genome shotgun (WGS) entry which is preliminary data.</text>
</comment>
<proteinExistence type="predicted"/>
<reference evidence="2 3" key="1">
    <citation type="journal article" date="2017" name="Front. Microbiol.">
        <title>Comparative Genomic Analysis of the Class Epsilonproteobacteria and Proposed Reclassification to Epsilonbacteraeota (phyl. nov.).</title>
        <authorList>
            <person name="Waite D.W."/>
            <person name="Vanwonterghem I."/>
            <person name="Rinke C."/>
            <person name="Parks D.H."/>
            <person name="Zhang Y."/>
            <person name="Takai K."/>
            <person name="Sievert S.M."/>
            <person name="Simon J."/>
            <person name="Campbell B.J."/>
            <person name="Hanson T.E."/>
            <person name="Woyke T."/>
            <person name="Klotz M.G."/>
            <person name="Hugenholtz P."/>
        </authorList>
    </citation>
    <scope>NUCLEOTIDE SEQUENCE [LARGE SCALE GENOMIC DNA]</scope>
    <source>
        <strain evidence="2">UBA11420</strain>
    </source>
</reference>
<gene>
    <name evidence="2" type="ORF">CFH80_07825</name>
</gene>
<protein>
    <submittedName>
        <fullName evidence="2">Uncharacterized protein</fullName>
    </submittedName>
</protein>
<accession>A0A2D3WAY0</accession>
<sequence length="151" mass="16972">MLDALLGDEEFCQLMKKHGKEMVELLLKRGVHFSVLTNIADVTFDPELPPEIRQNFKPITMFYLAGYTFESTQVYNGTISFEAGFGSHNFGSLVTFPLESILQIIVEEVPIFINLGTASSKKTPKEDKSNGLQRSMSAFLSNPHNQKLIKK</sequence>
<dbReference type="AlphaFoldDB" id="A0A2D3WAY0"/>
<organism evidence="2 3">
    <name type="scientific">Sulfurospirillum cavolei</name>
    <dbReference type="NCBI Taxonomy" id="366522"/>
    <lineage>
        <taxon>Bacteria</taxon>
        <taxon>Pseudomonadati</taxon>
        <taxon>Campylobacterota</taxon>
        <taxon>Epsilonproteobacteria</taxon>
        <taxon>Campylobacterales</taxon>
        <taxon>Sulfurospirillaceae</taxon>
        <taxon>Sulfurospirillum</taxon>
    </lineage>
</organism>
<feature type="compositionally biased region" description="Polar residues" evidence="1">
    <location>
        <begin position="130"/>
        <end position="145"/>
    </location>
</feature>
<dbReference type="STRING" id="366522.GCA_001548055_00828"/>
<name>A0A2D3WAY0_9BACT</name>